<dbReference type="InterPro" id="IPR026051">
    <property type="entry name" value="ALG1-like"/>
</dbReference>
<keyword evidence="10 13" id="KW-0472">Membrane</keyword>
<evidence type="ECO:0000256" key="3">
    <source>
        <dbReference type="ARBA" id="ARBA00012611"/>
    </source>
</evidence>
<feature type="transmembrane region" description="Helical" evidence="13">
    <location>
        <begin position="6"/>
        <end position="24"/>
    </location>
</feature>
<dbReference type="InterPro" id="IPR028098">
    <property type="entry name" value="Glyco_trans_4-like_N"/>
</dbReference>
<dbReference type="GO" id="GO:0005789">
    <property type="term" value="C:endoplasmic reticulum membrane"/>
    <property type="evidence" value="ECO:0007669"/>
    <property type="project" value="UniProtKB-SubCell"/>
</dbReference>
<evidence type="ECO:0000259" key="14">
    <source>
        <dbReference type="Pfam" id="PF13579"/>
    </source>
</evidence>
<evidence type="ECO:0000313" key="15">
    <source>
        <dbReference type="EMBL" id="EKM60362.1"/>
    </source>
</evidence>
<reference evidence="15 16" key="1">
    <citation type="journal article" date="2012" name="BMC Genomics">
        <title>Comparative genomics of the white-rot fungi, Phanerochaete carnosa and P. chrysosporium, to elucidate the genetic basis of the distinct wood types they colonize.</title>
        <authorList>
            <person name="Suzuki H."/>
            <person name="MacDonald J."/>
            <person name="Syed K."/>
            <person name="Salamov A."/>
            <person name="Hori C."/>
            <person name="Aerts A."/>
            <person name="Henrissat B."/>
            <person name="Wiebenga A."/>
            <person name="vanKuyk P.A."/>
            <person name="Barry K."/>
            <person name="Lindquist E."/>
            <person name="LaButti K."/>
            <person name="Lapidus A."/>
            <person name="Lucas S."/>
            <person name="Coutinho P."/>
            <person name="Gong Y."/>
            <person name="Samejima M."/>
            <person name="Mahadevan R."/>
            <person name="Abou-Zaid M."/>
            <person name="de Vries R.P."/>
            <person name="Igarashi K."/>
            <person name="Yadav J.S."/>
            <person name="Grigoriev I.V."/>
            <person name="Master E.R."/>
        </authorList>
    </citation>
    <scope>NUCLEOTIDE SEQUENCE [LARGE SCALE GENOMIC DNA]</scope>
    <source>
        <strain evidence="15 16">HHB-10118-sp</strain>
    </source>
</reference>
<dbReference type="OrthoDB" id="614844at2759"/>
<dbReference type="Pfam" id="PF13579">
    <property type="entry name" value="Glyco_trans_4_4"/>
    <property type="match status" value="1"/>
</dbReference>
<keyword evidence="16" id="KW-1185">Reference proteome</keyword>
<keyword evidence="6 15" id="KW-0808">Transferase</keyword>
<dbReference type="Pfam" id="PF13692">
    <property type="entry name" value="Glyco_trans_1_4"/>
    <property type="match status" value="1"/>
</dbReference>
<evidence type="ECO:0000256" key="1">
    <source>
        <dbReference type="ARBA" id="ARBA00004389"/>
    </source>
</evidence>
<evidence type="ECO:0000256" key="12">
    <source>
        <dbReference type="SAM" id="MobiDB-lite"/>
    </source>
</evidence>
<dbReference type="FunCoup" id="K5XBM9">
    <property type="interactions" value="551"/>
</dbReference>
<organism evidence="15 16">
    <name type="scientific">Phanerochaete carnosa (strain HHB-10118-sp)</name>
    <name type="common">White-rot fungus</name>
    <name type="synonym">Peniophora carnosa</name>
    <dbReference type="NCBI Taxonomy" id="650164"/>
    <lineage>
        <taxon>Eukaryota</taxon>
        <taxon>Fungi</taxon>
        <taxon>Dikarya</taxon>
        <taxon>Basidiomycota</taxon>
        <taxon>Agaricomycotina</taxon>
        <taxon>Agaricomycetes</taxon>
        <taxon>Polyporales</taxon>
        <taxon>Phanerochaetaceae</taxon>
        <taxon>Phanerochaete</taxon>
    </lineage>
</organism>
<evidence type="ECO:0000256" key="11">
    <source>
        <dbReference type="ARBA" id="ARBA00024899"/>
    </source>
</evidence>
<sequence>MVTSYTTEVLIILGLGLFVFWIWFQARERPLLRSVAILVLGDVGRSPRMMYHAESFAGLEFETYVIGNKGATPIPSLLSSPNVRFLYLPDPPKPIPGVPFVLFAPCKILLQIFHILDALLNRVPHPPEFILVQNPPSIPTLALVWLVGRIQGIKVIIDWHNLGCSILALKLGQNHLFVKVAEWFESYFGRSAYAHLFVTRAMRDYLVENWGLKGMKTVLHDRPPARFHRAAPSETHRLLLKLRPSLDVSALPSFLPPCTPPNSTPFTHLTADAPIDTLTLIVDSAFDGTPMPQKRSDRPALLVSSTSWTPDEDFGMLLQALTLYEHKARAADGRLPKVLMVVTGKGPDRARYIQEVAELQGEDGWRYVRCISMWLEAADYPIMLGSADIGISLHSSSSALDLPMKVVDMFGCGLPVCALDFACLDELVKDGVNGLVFRNAEQLASQLESLLTGFPNCQTLDSLRRSLIRNTPIEPGRMEHLGLRSPDSPSAHTDAPDWPGHAEEPGAVEEWEWSSWSQNWDRVMKPLILSDVY</sequence>
<dbReference type="RefSeq" id="XP_007389825.1">
    <property type="nucleotide sequence ID" value="XM_007389763.1"/>
</dbReference>
<comment type="subcellular location">
    <subcellularLocation>
        <location evidence="1">Endoplasmic reticulum membrane</location>
        <topology evidence="1">Single-pass membrane protein</topology>
    </subcellularLocation>
</comment>
<keyword evidence="8" id="KW-0256">Endoplasmic reticulum</keyword>
<dbReference type="InParanoid" id="K5XBM9"/>
<evidence type="ECO:0000256" key="13">
    <source>
        <dbReference type="SAM" id="Phobius"/>
    </source>
</evidence>
<evidence type="ECO:0000256" key="9">
    <source>
        <dbReference type="ARBA" id="ARBA00022989"/>
    </source>
</evidence>
<feature type="region of interest" description="Disordered" evidence="12">
    <location>
        <begin position="476"/>
        <end position="503"/>
    </location>
</feature>
<dbReference type="Gene3D" id="3.40.50.2000">
    <property type="entry name" value="Glycogen Phosphorylase B"/>
    <property type="match status" value="1"/>
</dbReference>
<evidence type="ECO:0000256" key="2">
    <source>
        <dbReference type="ARBA" id="ARBA00004922"/>
    </source>
</evidence>
<dbReference type="HOGENOM" id="CLU_012079_1_1_1"/>
<feature type="domain" description="Glycosyltransferase subfamily 4-like N-terminal" evidence="14">
    <location>
        <begin position="57"/>
        <end position="214"/>
    </location>
</feature>
<comment type="function">
    <text evidence="11">Participates in the formation of the lipid-linked precursor oligosaccharide for N-glycosylation. Involved in assembling the dolichol-pyrophosphate-GlcNAc(2)-Man(5) intermediate on the cytoplasmic surface of the ER.</text>
</comment>
<keyword evidence="7 13" id="KW-0812">Transmembrane</keyword>
<dbReference type="AlphaFoldDB" id="K5XBM9"/>
<protein>
    <recommendedName>
        <fullName evidence="4">Chitobiosyldiphosphodolichol beta-mannosyltransferase</fullName>
        <ecNumber evidence="3">2.4.1.142</ecNumber>
    </recommendedName>
</protein>
<dbReference type="STRING" id="650164.K5XBM9"/>
<dbReference type="SUPFAM" id="SSF53756">
    <property type="entry name" value="UDP-Glycosyltransferase/glycogen phosphorylase"/>
    <property type="match status" value="1"/>
</dbReference>
<evidence type="ECO:0000256" key="4">
    <source>
        <dbReference type="ARBA" id="ARBA00015841"/>
    </source>
</evidence>
<comment type="pathway">
    <text evidence="2">Protein modification; protein glycosylation.</text>
</comment>
<dbReference type="Proteomes" id="UP000008370">
    <property type="component" value="Unassembled WGS sequence"/>
</dbReference>
<accession>K5XBM9</accession>
<keyword evidence="5" id="KW-0328">Glycosyltransferase</keyword>
<evidence type="ECO:0000313" key="16">
    <source>
        <dbReference type="Proteomes" id="UP000008370"/>
    </source>
</evidence>
<evidence type="ECO:0000256" key="5">
    <source>
        <dbReference type="ARBA" id="ARBA00022676"/>
    </source>
</evidence>
<dbReference type="EC" id="2.4.1.142" evidence="3"/>
<evidence type="ECO:0000256" key="6">
    <source>
        <dbReference type="ARBA" id="ARBA00022679"/>
    </source>
</evidence>
<keyword evidence="9 13" id="KW-1133">Transmembrane helix</keyword>
<dbReference type="PANTHER" id="PTHR13036:SF0">
    <property type="entry name" value="CHITOBIOSYLDIPHOSPHODOLICHOL BETA-MANNOSYLTRANSFERASE"/>
    <property type="match status" value="1"/>
</dbReference>
<dbReference type="KEGG" id="pco:PHACADRAFT_246222"/>
<dbReference type="EMBL" id="JH930468">
    <property type="protein sequence ID" value="EKM60362.1"/>
    <property type="molecule type" value="Genomic_DNA"/>
</dbReference>
<evidence type="ECO:0000256" key="7">
    <source>
        <dbReference type="ARBA" id="ARBA00022692"/>
    </source>
</evidence>
<dbReference type="PANTHER" id="PTHR13036">
    <property type="entry name" value="BETA1,4 MANNOSYLTRANSFERASE"/>
    <property type="match status" value="1"/>
</dbReference>
<gene>
    <name evidence="15" type="ORF">PHACADRAFT_246222</name>
</gene>
<evidence type="ECO:0000256" key="10">
    <source>
        <dbReference type="ARBA" id="ARBA00023136"/>
    </source>
</evidence>
<evidence type="ECO:0000256" key="8">
    <source>
        <dbReference type="ARBA" id="ARBA00022824"/>
    </source>
</evidence>
<name>K5XBM9_PHACS</name>
<dbReference type="GO" id="GO:0004578">
    <property type="term" value="F:chitobiosyldiphosphodolichol beta-mannosyltransferase activity"/>
    <property type="evidence" value="ECO:0007669"/>
    <property type="project" value="UniProtKB-EC"/>
</dbReference>
<proteinExistence type="predicted"/>
<dbReference type="GeneID" id="18913767"/>